<dbReference type="Proteomes" id="UP001178461">
    <property type="component" value="Chromosome 8"/>
</dbReference>
<evidence type="ECO:0000256" key="3">
    <source>
        <dbReference type="ARBA" id="ARBA00022692"/>
    </source>
</evidence>
<dbReference type="PANTHER" id="PTHR23320">
    <property type="entry name" value="MEMBRANE-SPANNING 4-DOMAINS SUBFAMILY A MS4A -RELATED"/>
    <property type="match status" value="1"/>
</dbReference>
<keyword evidence="5 6" id="KW-0472">Membrane</keyword>
<feature type="transmembrane region" description="Helical" evidence="6">
    <location>
        <begin position="133"/>
        <end position="156"/>
    </location>
</feature>
<protein>
    <submittedName>
        <fullName evidence="7">Membrane-spanning 4-domains subfamily A member 4A-like</fullName>
    </submittedName>
</protein>
<feature type="transmembrane region" description="Helical" evidence="6">
    <location>
        <begin position="94"/>
        <end position="121"/>
    </location>
</feature>
<keyword evidence="4 6" id="KW-1133">Transmembrane helix</keyword>
<dbReference type="GO" id="GO:0016020">
    <property type="term" value="C:membrane"/>
    <property type="evidence" value="ECO:0007669"/>
    <property type="project" value="UniProtKB-SubCell"/>
</dbReference>
<keyword evidence="3 6" id="KW-0812">Transmembrane</keyword>
<proteinExistence type="inferred from homology"/>
<dbReference type="EMBL" id="OX395133">
    <property type="protein sequence ID" value="CAI5781324.1"/>
    <property type="molecule type" value="Genomic_DNA"/>
</dbReference>
<sequence>MDPGGSRTIISTQIVPHKLSETPIGPEGSGAGPPTQIVTQQPQIFSSAGASPSLQRPLKKFYAGEPLALGITQILIGIMGMAFGLVMNMASNDFLLYVVIMTPYWTGIPYIISGSLSVAAASNPKKPLVKSMLGLNVVSAIAAGLGIIILSSSLAISGLGFHARYWCRNLDTKLAHRCYETKVIPENILSGMMAVHLVFTILEFCISISTAAFGCKTVCLKTHTETVVVVYQNTILDSANAVNLPTSGKDAENT</sequence>
<name>A0AA35KPD5_9SAUR</name>
<dbReference type="AlphaFoldDB" id="A0AA35KPD5"/>
<keyword evidence="8" id="KW-1185">Reference proteome</keyword>
<evidence type="ECO:0000256" key="1">
    <source>
        <dbReference type="ARBA" id="ARBA00004141"/>
    </source>
</evidence>
<evidence type="ECO:0000256" key="6">
    <source>
        <dbReference type="SAM" id="Phobius"/>
    </source>
</evidence>
<evidence type="ECO:0000256" key="4">
    <source>
        <dbReference type="ARBA" id="ARBA00022989"/>
    </source>
</evidence>
<comment type="similarity">
    <text evidence="2">Belongs to the MS4A family.</text>
</comment>
<evidence type="ECO:0000313" key="8">
    <source>
        <dbReference type="Proteomes" id="UP001178461"/>
    </source>
</evidence>
<accession>A0AA35KPD5</accession>
<feature type="transmembrane region" description="Helical" evidence="6">
    <location>
        <begin position="193"/>
        <end position="213"/>
    </location>
</feature>
<dbReference type="PANTHER" id="PTHR23320:SF128">
    <property type="entry name" value="MEMBRANE-SPANNING 4-DOMAINS SUBFAMILY A MEMBER 4A"/>
    <property type="match status" value="1"/>
</dbReference>
<gene>
    <name evidence="7" type="ORF">PODLI_1B005065</name>
</gene>
<reference evidence="7" key="1">
    <citation type="submission" date="2022-12" db="EMBL/GenBank/DDBJ databases">
        <authorList>
            <person name="Alioto T."/>
            <person name="Alioto T."/>
            <person name="Gomez Garrido J."/>
        </authorList>
    </citation>
    <scope>NUCLEOTIDE SEQUENCE</scope>
</reference>
<feature type="transmembrane region" description="Helical" evidence="6">
    <location>
        <begin position="66"/>
        <end position="88"/>
    </location>
</feature>
<comment type="subcellular location">
    <subcellularLocation>
        <location evidence="1">Membrane</location>
        <topology evidence="1">Multi-pass membrane protein</topology>
    </subcellularLocation>
</comment>
<dbReference type="InterPro" id="IPR030417">
    <property type="entry name" value="MS4A"/>
</dbReference>
<organism evidence="7 8">
    <name type="scientific">Podarcis lilfordi</name>
    <name type="common">Lilford's wall lizard</name>
    <dbReference type="NCBI Taxonomy" id="74358"/>
    <lineage>
        <taxon>Eukaryota</taxon>
        <taxon>Metazoa</taxon>
        <taxon>Chordata</taxon>
        <taxon>Craniata</taxon>
        <taxon>Vertebrata</taxon>
        <taxon>Euteleostomi</taxon>
        <taxon>Lepidosauria</taxon>
        <taxon>Squamata</taxon>
        <taxon>Bifurcata</taxon>
        <taxon>Unidentata</taxon>
        <taxon>Episquamata</taxon>
        <taxon>Laterata</taxon>
        <taxon>Lacertibaenia</taxon>
        <taxon>Lacertidae</taxon>
        <taxon>Podarcis</taxon>
    </lineage>
</organism>
<evidence type="ECO:0000256" key="5">
    <source>
        <dbReference type="ARBA" id="ARBA00023136"/>
    </source>
</evidence>
<evidence type="ECO:0000313" key="7">
    <source>
        <dbReference type="EMBL" id="CAI5781324.1"/>
    </source>
</evidence>
<evidence type="ECO:0000256" key="2">
    <source>
        <dbReference type="ARBA" id="ARBA00009565"/>
    </source>
</evidence>
<dbReference type="InterPro" id="IPR007237">
    <property type="entry name" value="CD20-like"/>
</dbReference>
<dbReference type="Pfam" id="PF04103">
    <property type="entry name" value="CD20"/>
    <property type="match status" value="1"/>
</dbReference>